<evidence type="ECO:0000256" key="2">
    <source>
        <dbReference type="ARBA" id="ARBA00022771"/>
    </source>
</evidence>
<dbReference type="AlphaFoldDB" id="A0A8B8HSZ9"/>
<dbReference type="OMA" id="HYMLRIP"/>
<evidence type="ECO:0000313" key="9">
    <source>
        <dbReference type="Proteomes" id="UP001652626"/>
    </source>
</evidence>
<evidence type="ECO:0000256" key="4">
    <source>
        <dbReference type="ARBA" id="ARBA00023125"/>
    </source>
</evidence>
<feature type="domain" description="THAP-type" evidence="8">
    <location>
        <begin position="1"/>
        <end position="82"/>
    </location>
</feature>
<dbReference type="InterPro" id="IPR052260">
    <property type="entry name" value="Autophagy_Rcpt_SigReg"/>
</dbReference>
<evidence type="ECO:0000256" key="3">
    <source>
        <dbReference type="ARBA" id="ARBA00022833"/>
    </source>
</evidence>
<evidence type="ECO:0000259" key="7">
    <source>
        <dbReference type="PROSITE" id="PS50135"/>
    </source>
</evidence>
<keyword evidence="1" id="KW-0479">Metal-binding</keyword>
<feature type="domain" description="ZZ-type" evidence="7">
    <location>
        <begin position="99"/>
        <end position="149"/>
    </location>
</feature>
<keyword evidence="2 5" id="KW-0863">Zinc-finger</keyword>
<name>A0A8B8HSZ9_VANTA</name>
<proteinExistence type="predicted"/>
<keyword evidence="3" id="KW-0862">Zinc</keyword>
<evidence type="ECO:0000256" key="6">
    <source>
        <dbReference type="PROSITE-ProRule" id="PRU00309"/>
    </source>
</evidence>
<dbReference type="InterPro" id="IPR006612">
    <property type="entry name" value="THAP_Znf"/>
</dbReference>
<dbReference type="InterPro" id="IPR043145">
    <property type="entry name" value="Znf_ZZ_sf"/>
</dbReference>
<dbReference type="CDD" id="cd02340">
    <property type="entry name" value="ZZ_NBR1_like"/>
    <property type="match status" value="1"/>
</dbReference>
<evidence type="ECO:0000256" key="1">
    <source>
        <dbReference type="ARBA" id="ARBA00022723"/>
    </source>
</evidence>
<keyword evidence="4 6" id="KW-0238">DNA-binding</keyword>
<dbReference type="Pfam" id="PF00569">
    <property type="entry name" value="ZZ"/>
    <property type="match status" value="1"/>
</dbReference>
<organism evidence="9 10">
    <name type="scientific">Vanessa tameamea</name>
    <name type="common">Kamehameha butterfly</name>
    <dbReference type="NCBI Taxonomy" id="334116"/>
    <lineage>
        <taxon>Eukaryota</taxon>
        <taxon>Metazoa</taxon>
        <taxon>Ecdysozoa</taxon>
        <taxon>Arthropoda</taxon>
        <taxon>Hexapoda</taxon>
        <taxon>Insecta</taxon>
        <taxon>Pterygota</taxon>
        <taxon>Neoptera</taxon>
        <taxon>Endopterygota</taxon>
        <taxon>Lepidoptera</taxon>
        <taxon>Glossata</taxon>
        <taxon>Ditrysia</taxon>
        <taxon>Papilionoidea</taxon>
        <taxon>Nymphalidae</taxon>
        <taxon>Nymphalinae</taxon>
        <taxon>Vanessa</taxon>
    </lineage>
</organism>
<dbReference type="GO" id="GO:0008270">
    <property type="term" value="F:zinc ion binding"/>
    <property type="evidence" value="ECO:0007669"/>
    <property type="project" value="UniProtKB-KW"/>
</dbReference>
<dbReference type="SUPFAM" id="SSF57716">
    <property type="entry name" value="Glucocorticoid receptor-like (DNA-binding domain)"/>
    <property type="match status" value="1"/>
</dbReference>
<dbReference type="PROSITE" id="PS01357">
    <property type="entry name" value="ZF_ZZ_1"/>
    <property type="match status" value="1"/>
</dbReference>
<evidence type="ECO:0000259" key="8">
    <source>
        <dbReference type="PROSITE" id="PS50950"/>
    </source>
</evidence>
<dbReference type="PROSITE" id="PS50950">
    <property type="entry name" value="ZF_THAP"/>
    <property type="match status" value="1"/>
</dbReference>
<dbReference type="PROSITE" id="PS50135">
    <property type="entry name" value="ZF_ZZ_2"/>
    <property type="match status" value="1"/>
</dbReference>
<accession>A0A8B8HSZ9</accession>
<dbReference type="SMART" id="SM00980">
    <property type="entry name" value="THAP"/>
    <property type="match status" value="1"/>
</dbReference>
<dbReference type="InterPro" id="IPR000433">
    <property type="entry name" value="Znf_ZZ"/>
</dbReference>
<dbReference type="Pfam" id="PF05485">
    <property type="entry name" value="THAP"/>
    <property type="match status" value="1"/>
</dbReference>
<dbReference type="SMART" id="SM00692">
    <property type="entry name" value="DM3"/>
    <property type="match status" value="1"/>
</dbReference>
<dbReference type="OrthoDB" id="2122982at2759"/>
<sequence length="314" mass="36012">MVNYCCVQGCNRNSRANKHLNFYSLPKEKYRQKQWLKLAGRDDLLDQDLERLRKSLRFCSRHFQPNCIKNRFLSNDAVPSKSLPGSMSQDETDTEPEKHEGVVCDSCSEPICGFRYKCVTCDNYDLCQKCEMLGSHPQHYMLRIPKSIKFQVADDLLSKWREFFKAEHVIPDSNINDLSSDDEPVTKYIRVRNYDSGIDLSEDVKRDIRCEVDRALKSIEEKKKQKSTATSDEVPSKKIKLDNEMTIEIAKPVSSTPELAFADVNDYDQNDVKTEGTSSAPLATQGQTQPLYYMKLSGDLSELMMELTQTNKDG</sequence>
<dbReference type="PANTHER" id="PTHR15090">
    <property type="entry name" value="SEQUESTOSOME 1-RELATED"/>
    <property type="match status" value="1"/>
</dbReference>
<dbReference type="Proteomes" id="UP001652626">
    <property type="component" value="Chromosome 26"/>
</dbReference>
<evidence type="ECO:0000313" key="10">
    <source>
        <dbReference type="RefSeq" id="XP_026486751.2"/>
    </source>
</evidence>
<dbReference type="SMART" id="SM00291">
    <property type="entry name" value="ZnF_ZZ"/>
    <property type="match status" value="1"/>
</dbReference>
<dbReference type="SUPFAM" id="SSF57850">
    <property type="entry name" value="RING/U-box"/>
    <property type="match status" value="1"/>
</dbReference>
<gene>
    <name evidence="10" type="primary">LOC113393860</name>
</gene>
<dbReference type="PANTHER" id="PTHR15090:SF8">
    <property type="entry name" value="ZZ-TYPE ZINC FINGER-CONTAINING PROTEIN"/>
    <property type="match status" value="1"/>
</dbReference>
<dbReference type="GeneID" id="113393860"/>
<protein>
    <submittedName>
        <fullName evidence="10">Protein ref(2)P-like</fullName>
    </submittedName>
</protein>
<evidence type="ECO:0000256" key="5">
    <source>
        <dbReference type="PROSITE-ProRule" id="PRU00228"/>
    </source>
</evidence>
<reference evidence="10" key="1">
    <citation type="submission" date="2025-08" db="UniProtKB">
        <authorList>
            <consortium name="RefSeq"/>
        </authorList>
    </citation>
    <scope>IDENTIFICATION</scope>
    <source>
        <tissue evidence="10">Whole body</tissue>
    </source>
</reference>
<dbReference type="GO" id="GO:0003677">
    <property type="term" value="F:DNA binding"/>
    <property type="evidence" value="ECO:0007669"/>
    <property type="project" value="UniProtKB-UniRule"/>
</dbReference>
<keyword evidence="9" id="KW-1185">Reference proteome</keyword>
<dbReference type="Gene3D" id="3.30.60.90">
    <property type="match status" value="1"/>
</dbReference>
<dbReference type="RefSeq" id="XP_026486751.2">
    <property type="nucleotide sequence ID" value="XM_026630966.2"/>
</dbReference>